<dbReference type="Gene3D" id="1.20.120.530">
    <property type="entry name" value="GntR ligand-binding domain-like"/>
    <property type="match status" value="1"/>
</dbReference>
<keyword evidence="1" id="KW-0805">Transcription regulation</keyword>
<feature type="domain" description="HTH gntR-type" evidence="4">
    <location>
        <begin position="7"/>
        <end position="74"/>
    </location>
</feature>
<dbReference type="InterPro" id="IPR000524">
    <property type="entry name" value="Tscrpt_reg_HTH_GntR"/>
</dbReference>
<dbReference type="Pfam" id="PF00392">
    <property type="entry name" value="GntR"/>
    <property type="match status" value="1"/>
</dbReference>
<dbReference type="PRINTS" id="PR00035">
    <property type="entry name" value="HTHGNTR"/>
</dbReference>
<dbReference type="EMBL" id="JBHSCN010000002">
    <property type="protein sequence ID" value="MFC4242455.1"/>
    <property type="molecule type" value="Genomic_DNA"/>
</dbReference>
<dbReference type="CDD" id="cd07377">
    <property type="entry name" value="WHTH_GntR"/>
    <property type="match status" value="1"/>
</dbReference>
<evidence type="ECO:0000256" key="3">
    <source>
        <dbReference type="ARBA" id="ARBA00023163"/>
    </source>
</evidence>
<protein>
    <submittedName>
        <fullName evidence="5">GntR family transcriptional regulator</fullName>
    </submittedName>
</protein>
<keyword evidence="2" id="KW-0238">DNA-binding</keyword>
<evidence type="ECO:0000313" key="6">
    <source>
        <dbReference type="Proteomes" id="UP001595900"/>
    </source>
</evidence>
<dbReference type="PANTHER" id="PTHR43537">
    <property type="entry name" value="TRANSCRIPTIONAL REGULATOR, GNTR FAMILY"/>
    <property type="match status" value="1"/>
</dbReference>
<dbReference type="InterPro" id="IPR036388">
    <property type="entry name" value="WH-like_DNA-bd_sf"/>
</dbReference>
<dbReference type="SMART" id="SM00895">
    <property type="entry name" value="FCD"/>
    <property type="match status" value="1"/>
</dbReference>
<dbReference type="SMART" id="SM00345">
    <property type="entry name" value="HTH_GNTR"/>
    <property type="match status" value="1"/>
</dbReference>
<dbReference type="Proteomes" id="UP001595900">
    <property type="component" value="Unassembled WGS sequence"/>
</dbReference>
<dbReference type="InterPro" id="IPR008920">
    <property type="entry name" value="TF_FadR/GntR_C"/>
</dbReference>
<dbReference type="InterPro" id="IPR036390">
    <property type="entry name" value="WH_DNA-bd_sf"/>
</dbReference>
<gene>
    <name evidence="5" type="ORF">ACFOYW_03640</name>
</gene>
<dbReference type="PANTHER" id="PTHR43537:SF24">
    <property type="entry name" value="GLUCONATE OPERON TRANSCRIPTIONAL REPRESSOR"/>
    <property type="match status" value="1"/>
</dbReference>
<comment type="caution">
    <text evidence="5">The sequence shown here is derived from an EMBL/GenBank/DDBJ whole genome shotgun (WGS) entry which is preliminary data.</text>
</comment>
<evidence type="ECO:0000256" key="2">
    <source>
        <dbReference type="ARBA" id="ARBA00023125"/>
    </source>
</evidence>
<evidence type="ECO:0000256" key="1">
    <source>
        <dbReference type="ARBA" id="ARBA00023015"/>
    </source>
</evidence>
<keyword evidence="6" id="KW-1185">Reference proteome</keyword>
<accession>A0ABV8Q263</accession>
<proteinExistence type="predicted"/>
<dbReference type="Gene3D" id="1.10.10.10">
    <property type="entry name" value="Winged helix-like DNA-binding domain superfamily/Winged helix DNA-binding domain"/>
    <property type="match status" value="1"/>
</dbReference>
<evidence type="ECO:0000259" key="4">
    <source>
        <dbReference type="PROSITE" id="PS50949"/>
    </source>
</evidence>
<organism evidence="5 6">
    <name type="scientific">Gryllotalpicola reticulitermitis</name>
    <dbReference type="NCBI Taxonomy" id="1184153"/>
    <lineage>
        <taxon>Bacteria</taxon>
        <taxon>Bacillati</taxon>
        <taxon>Actinomycetota</taxon>
        <taxon>Actinomycetes</taxon>
        <taxon>Micrococcales</taxon>
        <taxon>Microbacteriaceae</taxon>
        <taxon>Gryllotalpicola</taxon>
    </lineage>
</organism>
<dbReference type="SUPFAM" id="SSF46785">
    <property type="entry name" value="Winged helix' DNA-binding domain"/>
    <property type="match status" value="1"/>
</dbReference>
<dbReference type="RefSeq" id="WP_390227286.1">
    <property type="nucleotide sequence ID" value="NZ_JBHSCN010000002.1"/>
</dbReference>
<dbReference type="Pfam" id="PF07729">
    <property type="entry name" value="FCD"/>
    <property type="match status" value="1"/>
</dbReference>
<dbReference type="InterPro" id="IPR011711">
    <property type="entry name" value="GntR_C"/>
</dbReference>
<name>A0ABV8Q263_9MICO</name>
<sequence length="214" mass="23510">MPATPVLPAGDRAYDDVKARILSGELAGGDLISEGDVADLLGVSRTPVREAFLRLQVEGFMKLYPKRGAMITPIARSEARDVIDARNVLETHAARQAMTSAERTKHLVAELRANIQVQRERIADQNLGGYALADAAFHSSIIRAGDNALLTQFYATLYDRQVRMARSSIPTDEIAEDVVEMHVALLDAIEARDIDRFEALLGEHLANVHAVLIR</sequence>
<dbReference type="SUPFAM" id="SSF48008">
    <property type="entry name" value="GntR ligand-binding domain-like"/>
    <property type="match status" value="1"/>
</dbReference>
<evidence type="ECO:0000313" key="5">
    <source>
        <dbReference type="EMBL" id="MFC4242455.1"/>
    </source>
</evidence>
<reference evidence="6" key="1">
    <citation type="journal article" date="2019" name="Int. J. Syst. Evol. Microbiol.">
        <title>The Global Catalogue of Microorganisms (GCM) 10K type strain sequencing project: providing services to taxonomists for standard genome sequencing and annotation.</title>
        <authorList>
            <consortium name="The Broad Institute Genomics Platform"/>
            <consortium name="The Broad Institute Genome Sequencing Center for Infectious Disease"/>
            <person name="Wu L."/>
            <person name="Ma J."/>
        </authorList>
    </citation>
    <scope>NUCLEOTIDE SEQUENCE [LARGE SCALE GENOMIC DNA]</scope>
    <source>
        <strain evidence="6">CGMCC 1.10363</strain>
    </source>
</reference>
<keyword evidence="3" id="KW-0804">Transcription</keyword>
<dbReference type="PROSITE" id="PS50949">
    <property type="entry name" value="HTH_GNTR"/>
    <property type="match status" value="1"/>
</dbReference>